<feature type="domain" description="Response regulatory" evidence="4">
    <location>
        <begin position="1"/>
        <end position="63"/>
    </location>
</feature>
<evidence type="ECO:0000313" key="5">
    <source>
        <dbReference type="EMBL" id="MPN40795.1"/>
    </source>
</evidence>
<dbReference type="Gene3D" id="3.40.50.2300">
    <property type="match status" value="1"/>
</dbReference>
<comment type="caution">
    <text evidence="5">The sequence shown here is derived from an EMBL/GenBank/DDBJ whole genome shotgun (WGS) entry which is preliminary data.</text>
</comment>
<reference evidence="5" key="1">
    <citation type="submission" date="2019-08" db="EMBL/GenBank/DDBJ databases">
        <authorList>
            <person name="Kucharzyk K."/>
            <person name="Murdoch R.W."/>
            <person name="Higgins S."/>
            <person name="Loffler F."/>
        </authorList>
    </citation>
    <scope>NUCLEOTIDE SEQUENCE</scope>
</reference>
<keyword evidence="1" id="KW-0597">Phosphoprotein</keyword>
<keyword evidence="2" id="KW-0902">Two-component regulatory system</keyword>
<organism evidence="5">
    <name type="scientific">bioreactor metagenome</name>
    <dbReference type="NCBI Taxonomy" id="1076179"/>
    <lineage>
        <taxon>unclassified sequences</taxon>
        <taxon>metagenomes</taxon>
        <taxon>ecological metagenomes</taxon>
    </lineage>
</organism>
<dbReference type="InterPro" id="IPR001789">
    <property type="entry name" value="Sig_transdc_resp-reg_receiver"/>
</dbReference>
<evidence type="ECO:0000256" key="2">
    <source>
        <dbReference type="ARBA" id="ARBA00023012"/>
    </source>
</evidence>
<dbReference type="Pfam" id="PF00072">
    <property type="entry name" value="Response_reg"/>
    <property type="match status" value="1"/>
</dbReference>
<dbReference type="PROSITE" id="PS50110">
    <property type="entry name" value="RESPONSE_REGULATORY"/>
    <property type="match status" value="1"/>
</dbReference>
<gene>
    <name evidence="5" type="primary">regX3_69</name>
    <name evidence="5" type="ORF">SDC9_188334</name>
</gene>
<dbReference type="EMBL" id="VSSQ01097424">
    <property type="protein sequence ID" value="MPN40795.1"/>
    <property type="molecule type" value="Genomic_DNA"/>
</dbReference>
<dbReference type="GO" id="GO:0032993">
    <property type="term" value="C:protein-DNA complex"/>
    <property type="evidence" value="ECO:0007669"/>
    <property type="project" value="TreeGrafter"/>
</dbReference>
<keyword evidence="3" id="KW-0238">DNA-binding</keyword>
<evidence type="ECO:0000256" key="3">
    <source>
        <dbReference type="ARBA" id="ARBA00023125"/>
    </source>
</evidence>
<dbReference type="InterPro" id="IPR039420">
    <property type="entry name" value="WalR-like"/>
</dbReference>
<dbReference type="GO" id="GO:0000156">
    <property type="term" value="F:phosphorelay response regulator activity"/>
    <property type="evidence" value="ECO:0007669"/>
    <property type="project" value="TreeGrafter"/>
</dbReference>
<dbReference type="InterPro" id="IPR011006">
    <property type="entry name" value="CheY-like_superfamily"/>
</dbReference>
<dbReference type="GO" id="GO:0006355">
    <property type="term" value="P:regulation of DNA-templated transcription"/>
    <property type="evidence" value="ECO:0007669"/>
    <property type="project" value="TreeGrafter"/>
</dbReference>
<proteinExistence type="predicted"/>
<evidence type="ECO:0000256" key="1">
    <source>
        <dbReference type="ARBA" id="ARBA00022553"/>
    </source>
</evidence>
<sequence>MIPKVNGYEVAKQIRSKSKVPIIFLSAKGQYEDIVLGLNLGADDYITKPFNPLELIARVKSALRRTYEMRDENAVLEGDGIRLEVN</sequence>
<dbReference type="Gene3D" id="6.10.250.690">
    <property type="match status" value="1"/>
</dbReference>
<accession>A0A645HP15</accession>
<protein>
    <submittedName>
        <fullName evidence="5">Sensory transduction protein regX3</fullName>
    </submittedName>
</protein>
<dbReference type="GO" id="GO:0000976">
    <property type="term" value="F:transcription cis-regulatory region binding"/>
    <property type="evidence" value="ECO:0007669"/>
    <property type="project" value="TreeGrafter"/>
</dbReference>
<dbReference type="PANTHER" id="PTHR48111:SF40">
    <property type="entry name" value="PHOSPHATE REGULON TRANSCRIPTIONAL REGULATORY PROTEIN PHOB"/>
    <property type="match status" value="1"/>
</dbReference>
<name>A0A645HP15_9ZZZZ</name>
<dbReference type="PANTHER" id="PTHR48111">
    <property type="entry name" value="REGULATOR OF RPOS"/>
    <property type="match status" value="1"/>
</dbReference>
<dbReference type="GO" id="GO:0005829">
    <property type="term" value="C:cytosol"/>
    <property type="evidence" value="ECO:0007669"/>
    <property type="project" value="TreeGrafter"/>
</dbReference>
<dbReference type="AlphaFoldDB" id="A0A645HP15"/>
<evidence type="ECO:0000259" key="4">
    <source>
        <dbReference type="PROSITE" id="PS50110"/>
    </source>
</evidence>
<dbReference type="SUPFAM" id="SSF52172">
    <property type="entry name" value="CheY-like"/>
    <property type="match status" value="1"/>
</dbReference>